<dbReference type="Gene3D" id="3.40.50.720">
    <property type="entry name" value="NAD(P)-binding Rossmann-like Domain"/>
    <property type="match status" value="1"/>
</dbReference>
<dbReference type="InterPro" id="IPR036291">
    <property type="entry name" value="NAD(P)-bd_dom_sf"/>
</dbReference>
<dbReference type="SUPFAM" id="SSF51735">
    <property type="entry name" value="NAD(P)-binding Rossmann-fold domains"/>
    <property type="match status" value="1"/>
</dbReference>
<dbReference type="AlphaFoldDB" id="T1B6A1"/>
<protein>
    <submittedName>
        <fullName evidence="2">Sulfolipid (UDP-sulfoquinovose) biosynthesis protein</fullName>
    </submittedName>
</protein>
<reference evidence="2" key="2">
    <citation type="journal article" date="2014" name="ISME J.">
        <title>Microbial stratification in low pH oxic and suboxic macroscopic growths along an acid mine drainage.</title>
        <authorList>
            <person name="Mendez-Garcia C."/>
            <person name="Mesa V."/>
            <person name="Sprenger R.R."/>
            <person name="Richter M."/>
            <person name="Diez M.S."/>
            <person name="Solano J."/>
            <person name="Bargiela R."/>
            <person name="Golyshina O.V."/>
            <person name="Manteca A."/>
            <person name="Ramos J.L."/>
            <person name="Gallego J.R."/>
            <person name="Llorente I."/>
            <person name="Martins Dos Santos V.A."/>
            <person name="Jensen O.N."/>
            <person name="Pelaez A.I."/>
            <person name="Sanchez J."/>
            <person name="Ferrer M."/>
        </authorList>
    </citation>
    <scope>NUCLEOTIDE SEQUENCE</scope>
</reference>
<gene>
    <name evidence="2" type="ORF">B2A_00442</name>
</gene>
<feature type="domain" description="NAD-dependent epimerase/dehydratase" evidence="1">
    <location>
        <begin position="3"/>
        <end position="83"/>
    </location>
</feature>
<organism evidence="2">
    <name type="scientific">mine drainage metagenome</name>
    <dbReference type="NCBI Taxonomy" id="410659"/>
    <lineage>
        <taxon>unclassified sequences</taxon>
        <taxon>metagenomes</taxon>
        <taxon>ecological metagenomes</taxon>
    </lineage>
</organism>
<dbReference type="InterPro" id="IPR001509">
    <property type="entry name" value="Epimerase_deHydtase"/>
</dbReference>
<evidence type="ECO:0000313" key="2">
    <source>
        <dbReference type="EMBL" id="EQD68426.1"/>
    </source>
</evidence>
<dbReference type="EMBL" id="AUZZ01000343">
    <property type="protein sequence ID" value="EQD68426.1"/>
    <property type="molecule type" value="Genomic_DNA"/>
</dbReference>
<reference evidence="2" key="1">
    <citation type="submission" date="2013-08" db="EMBL/GenBank/DDBJ databases">
        <authorList>
            <person name="Mendez C."/>
            <person name="Richter M."/>
            <person name="Ferrer M."/>
            <person name="Sanchez J."/>
        </authorList>
    </citation>
    <scope>NUCLEOTIDE SEQUENCE</scope>
</reference>
<name>T1B6A1_9ZZZZ</name>
<evidence type="ECO:0000259" key="1">
    <source>
        <dbReference type="Pfam" id="PF01370"/>
    </source>
</evidence>
<sequence>MKVLITGVDGYSGWPLALRLLAEGHEVVGIDNFATRRRVREVGSWSATPIPPFPRRLDAARERFGRSLTFYRGDLGRYRFVDEVLA</sequence>
<accession>T1B6A1</accession>
<comment type="caution">
    <text evidence="2">The sequence shown here is derived from an EMBL/GenBank/DDBJ whole genome shotgun (WGS) entry which is preliminary data.</text>
</comment>
<proteinExistence type="predicted"/>
<dbReference type="Pfam" id="PF01370">
    <property type="entry name" value="Epimerase"/>
    <property type="match status" value="1"/>
</dbReference>
<feature type="non-terminal residue" evidence="2">
    <location>
        <position position="86"/>
    </location>
</feature>